<dbReference type="EMBL" id="AEJF01000107">
    <property type="protein sequence ID" value="KLU25082.1"/>
    <property type="molecule type" value="Genomic_DNA"/>
</dbReference>
<reference evidence="6 7" key="1">
    <citation type="journal article" date="2015" name="Genome Announc.">
        <title>Draft Genome Sequence of Burkholderia sp. Strain PML1(12), an Ectomycorrhizosphere-Inhabiting Bacterium with Effective Mineral-Weathering Ability.</title>
        <authorList>
            <person name="Uroz S."/>
            <person name="Oger P."/>
        </authorList>
    </citation>
    <scope>NUCLEOTIDE SEQUENCE [LARGE SCALE GENOMIC DNA]</scope>
    <source>
        <strain evidence="7">PML1(12)</strain>
    </source>
</reference>
<gene>
    <name evidence="6" type="ORF">EOS_16765</name>
</gene>
<dbReference type="Pfam" id="PF03466">
    <property type="entry name" value="LysR_substrate"/>
    <property type="match status" value="1"/>
</dbReference>
<dbReference type="InterPro" id="IPR036388">
    <property type="entry name" value="WH-like_DNA-bd_sf"/>
</dbReference>
<dbReference type="FunFam" id="1.10.10.10:FF:000001">
    <property type="entry name" value="LysR family transcriptional regulator"/>
    <property type="match status" value="1"/>
</dbReference>
<organism evidence="6 7">
    <name type="scientific">Caballeronia mineralivorans PML1(12)</name>
    <dbReference type="NCBI Taxonomy" id="908627"/>
    <lineage>
        <taxon>Bacteria</taxon>
        <taxon>Pseudomonadati</taxon>
        <taxon>Pseudomonadota</taxon>
        <taxon>Betaproteobacteria</taxon>
        <taxon>Burkholderiales</taxon>
        <taxon>Burkholderiaceae</taxon>
        <taxon>Caballeronia</taxon>
    </lineage>
</organism>
<name>A0A0J1CX27_9BURK</name>
<evidence type="ECO:0000256" key="4">
    <source>
        <dbReference type="ARBA" id="ARBA00023163"/>
    </source>
</evidence>
<dbReference type="InterPro" id="IPR036390">
    <property type="entry name" value="WH_DNA-bd_sf"/>
</dbReference>
<evidence type="ECO:0000256" key="1">
    <source>
        <dbReference type="ARBA" id="ARBA00009437"/>
    </source>
</evidence>
<dbReference type="OrthoDB" id="9026421at2"/>
<dbReference type="Pfam" id="PF00126">
    <property type="entry name" value="HTH_1"/>
    <property type="match status" value="1"/>
</dbReference>
<comment type="similarity">
    <text evidence="1">Belongs to the LysR transcriptional regulatory family.</text>
</comment>
<keyword evidence="3" id="KW-0238">DNA-binding</keyword>
<dbReference type="CDD" id="cd08422">
    <property type="entry name" value="PBP2_CrgA_like"/>
    <property type="match status" value="1"/>
</dbReference>
<dbReference type="Proteomes" id="UP000035963">
    <property type="component" value="Unassembled WGS sequence"/>
</dbReference>
<dbReference type="PANTHER" id="PTHR30537">
    <property type="entry name" value="HTH-TYPE TRANSCRIPTIONAL REGULATOR"/>
    <property type="match status" value="1"/>
</dbReference>
<dbReference type="SUPFAM" id="SSF53850">
    <property type="entry name" value="Periplasmic binding protein-like II"/>
    <property type="match status" value="1"/>
</dbReference>
<comment type="caution">
    <text evidence="6">The sequence shown here is derived from an EMBL/GenBank/DDBJ whole genome shotgun (WGS) entry which is preliminary data.</text>
</comment>
<dbReference type="SUPFAM" id="SSF46785">
    <property type="entry name" value="Winged helix' DNA-binding domain"/>
    <property type="match status" value="1"/>
</dbReference>
<dbReference type="RefSeq" id="WP_047847789.1">
    <property type="nucleotide sequence ID" value="NZ_AEJF01000107.1"/>
</dbReference>
<keyword evidence="2" id="KW-0805">Transcription regulation</keyword>
<evidence type="ECO:0000256" key="3">
    <source>
        <dbReference type="ARBA" id="ARBA00023125"/>
    </source>
</evidence>
<protein>
    <submittedName>
        <fullName evidence="6">LysR family transcriptional regulator</fullName>
    </submittedName>
</protein>
<evidence type="ECO:0000259" key="5">
    <source>
        <dbReference type="PROSITE" id="PS50931"/>
    </source>
</evidence>
<feature type="domain" description="HTH lysR-type" evidence="5">
    <location>
        <begin position="1"/>
        <end position="59"/>
    </location>
</feature>
<dbReference type="PROSITE" id="PS50931">
    <property type="entry name" value="HTH_LYSR"/>
    <property type="match status" value="1"/>
</dbReference>
<dbReference type="InterPro" id="IPR058163">
    <property type="entry name" value="LysR-type_TF_proteobact-type"/>
</dbReference>
<dbReference type="InterPro" id="IPR005119">
    <property type="entry name" value="LysR_subst-bd"/>
</dbReference>
<dbReference type="GO" id="GO:0006351">
    <property type="term" value="P:DNA-templated transcription"/>
    <property type="evidence" value="ECO:0007669"/>
    <property type="project" value="TreeGrafter"/>
</dbReference>
<dbReference type="GO" id="GO:0003700">
    <property type="term" value="F:DNA-binding transcription factor activity"/>
    <property type="evidence" value="ECO:0007669"/>
    <property type="project" value="InterPro"/>
</dbReference>
<dbReference type="AlphaFoldDB" id="A0A0J1CX27"/>
<accession>A0A0J1CX27</accession>
<dbReference type="FunFam" id="3.40.190.290:FF:000001">
    <property type="entry name" value="Transcriptional regulator, LysR family"/>
    <property type="match status" value="1"/>
</dbReference>
<evidence type="ECO:0000256" key="2">
    <source>
        <dbReference type="ARBA" id="ARBA00023015"/>
    </source>
</evidence>
<evidence type="ECO:0000313" key="6">
    <source>
        <dbReference type="EMBL" id="KLU25082.1"/>
    </source>
</evidence>
<dbReference type="GO" id="GO:0043565">
    <property type="term" value="F:sequence-specific DNA binding"/>
    <property type="evidence" value="ECO:0007669"/>
    <property type="project" value="TreeGrafter"/>
</dbReference>
<dbReference type="Gene3D" id="1.10.10.10">
    <property type="entry name" value="Winged helix-like DNA-binding domain superfamily/Winged helix DNA-binding domain"/>
    <property type="match status" value="1"/>
</dbReference>
<dbReference type="InterPro" id="IPR000847">
    <property type="entry name" value="LysR_HTH_N"/>
</dbReference>
<dbReference type="PATRIC" id="fig|908627.4.peg.3758"/>
<keyword evidence="7" id="KW-1185">Reference proteome</keyword>
<proteinExistence type="inferred from homology"/>
<evidence type="ECO:0000313" key="7">
    <source>
        <dbReference type="Proteomes" id="UP000035963"/>
    </source>
</evidence>
<sequence length="306" mass="34065">MDRTLEMSVFTAVVDAGSFVGAVDALRMSKAAVSRHVDSLEQRLGVRLLQRTTRRLSLTEEGRLFYQRSKEILVSLDDAESEVTSRTQEPSGLIRVNVPLTFGIMHLAPLWGAFMETHPQVDLDITLNDRVVDLVDEGYDLAVRISILPDSSLVCRKLAATEMLACASPGYLSRHGIPAHPKELAAHRVVAYSHLAGRDEWKFEGPDGEVVVRTRARVYSNNGDTCRAIGLRDGGIILQPSFMIGEDLKRGDLVRILPDYRSVELGIYAVYPSRKQLPIKVRRLVDFLSDAFLKPAWAVTHSRSQA</sequence>
<dbReference type="Gene3D" id="3.40.190.290">
    <property type="match status" value="1"/>
</dbReference>
<dbReference type="PANTHER" id="PTHR30537:SF5">
    <property type="entry name" value="HTH-TYPE TRANSCRIPTIONAL ACTIVATOR TTDR-RELATED"/>
    <property type="match status" value="1"/>
</dbReference>
<keyword evidence="4" id="KW-0804">Transcription</keyword>